<accession>A0ABN8M7D1</accession>
<evidence type="ECO:0000256" key="2">
    <source>
        <dbReference type="SAM" id="SignalP"/>
    </source>
</evidence>
<sequence length="255" mass="29264">MKTSSLRFYCVLIICFLAQLVNCDANVDEGVDVKSTAQCLAINVQVRNQDEDILTVTGKENDHVNGIEISLEYSSSTSASTLTQQMLSWIGLPFNSLKNITVIAYKFLVDKVPKGFHEWITRPLKKLKDKITESIYCYLKPKIDNPIIIIEAVLEVTWRVVKPVLQVGQWLYEFMVAVINQAKVKTAEFLKKHPIVLHYSTENCKIVGSHVFSVLAQWPLGWQDSIEYVGFTWVIIYFMFNLIKFSAVEERKLHR</sequence>
<evidence type="ECO:0000256" key="1">
    <source>
        <dbReference type="SAM" id="Phobius"/>
    </source>
</evidence>
<dbReference type="EMBL" id="CALNXI010000280">
    <property type="protein sequence ID" value="CAH3023897.1"/>
    <property type="molecule type" value="Genomic_DNA"/>
</dbReference>
<comment type="caution">
    <text evidence="3">The sequence shown here is derived from an EMBL/GenBank/DDBJ whole genome shotgun (WGS) entry which is preliminary data.</text>
</comment>
<gene>
    <name evidence="3" type="ORF">PEVE_00020921</name>
</gene>
<keyword evidence="1" id="KW-0812">Transmembrane</keyword>
<feature type="chain" id="PRO_5045155184" evidence="2">
    <location>
        <begin position="24"/>
        <end position="255"/>
    </location>
</feature>
<name>A0ABN8M7D1_9CNID</name>
<evidence type="ECO:0000313" key="4">
    <source>
        <dbReference type="Proteomes" id="UP001159427"/>
    </source>
</evidence>
<organism evidence="3 4">
    <name type="scientific">Porites evermanni</name>
    <dbReference type="NCBI Taxonomy" id="104178"/>
    <lineage>
        <taxon>Eukaryota</taxon>
        <taxon>Metazoa</taxon>
        <taxon>Cnidaria</taxon>
        <taxon>Anthozoa</taxon>
        <taxon>Hexacorallia</taxon>
        <taxon>Scleractinia</taxon>
        <taxon>Fungiina</taxon>
        <taxon>Poritidae</taxon>
        <taxon>Porites</taxon>
    </lineage>
</organism>
<keyword evidence="4" id="KW-1185">Reference proteome</keyword>
<keyword evidence="1" id="KW-0472">Membrane</keyword>
<protein>
    <submittedName>
        <fullName evidence="3">Uncharacterized protein</fullName>
    </submittedName>
</protein>
<dbReference type="Proteomes" id="UP001159427">
    <property type="component" value="Unassembled WGS sequence"/>
</dbReference>
<reference evidence="3 4" key="1">
    <citation type="submission" date="2022-05" db="EMBL/GenBank/DDBJ databases">
        <authorList>
            <consortium name="Genoscope - CEA"/>
            <person name="William W."/>
        </authorList>
    </citation>
    <scope>NUCLEOTIDE SEQUENCE [LARGE SCALE GENOMIC DNA]</scope>
</reference>
<feature type="signal peptide" evidence="2">
    <location>
        <begin position="1"/>
        <end position="23"/>
    </location>
</feature>
<feature type="transmembrane region" description="Helical" evidence="1">
    <location>
        <begin position="228"/>
        <end position="247"/>
    </location>
</feature>
<keyword evidence="2" id="KW-0732">Signal</keyword>
<proteinExistence type="predicted"/>
<keyword evidence="1" id="KW-1133">Transmembrane helix</keyword>
<evidence type="ECO:0000313" key="3">
    <source>
        <dbReference type="EMBL" id="CAH3023897.1"/>
    </source>
</evidence>